<dbReference type="InterPro" id="IPR050109">
    <property type="entry name" value="HTH-type_TetR-like_transc_reg"/>
</dbReference>
<dbReference type="GO" id="GO:0003700">
    <property type="term" value="F:DNA-binding transcription factor activity"/>
    <property type="evidence" value="ECO:0007669"/>
    <property type="project" value="TreeGrafter"/>
</dbReference>
<dbReference type="Pfam" id="PF00440">
    <property type="entry name" value="TetR_N"/>
    <property type="match status" value="1"/>
</dbReference>
<dbReference type="EMBL" id="MRUL01000002">
    <property type="protein sequence ID" value="OON41024.1"/>
    <property type="molecule type" value="Genomic_DNA"/>
</dbReference>
<evidence type="ECO:0000256" key="3">
    <source>
        <dbReference type="ARBA" id="ARBA00023163"/>
    </source>
</evidence>
<reference evidence="6 7" key="1">
    <citation type="submission" date="2016-12" db="EMBL/GenBank/DDBJ databases">
        <title>Izhakiella australiana sp. nov. of genus Izhakiella isolated from Australian desert.</title>
        <authorList>
            <person name="Ji M."/>
        </authorList>
    </citation>
    <scope>NUCLEOTIDE SEQUENCE [LARGE SCALE GENOMIC DNA]</scope>
    <source>
        <strain evidence="6 7">D4N98</strain>
    </source>
</reference>
<comment type="caution">
    <text evidence="6">The sequence shown here is derived from an EMBL/GenBank/DDBJ whole genome shotgun (WGS) entry which is preliminary data.</text>
</comment>
<dbReference type="Pfam" id="PF21597">
    <property type="entry name" value="TetR_C_43"/>
    <property type="match status" value="1"/>
</dbReference>
<dbReference type="SUPFAM" id="SSF46689">
    <property type="entry name" value="Homeodomain-like"/>
    <property type="match status" value="1"/>
</dbReference>
<keyword evidence="2 4" id="KW-0238">DNA-binding</keyword>
<gene>
    <name evidence="6" type="ORF">BTJ39_03380</name>
</gene>
<dbReference type="RefSeq" id="WP_078001267.1">
    <property type="nucleotide sequence ID" value="NZ_MRUL01000002.1"/>
</dbReference>
<dbReference type="GO" id="GO:0000976">
    <property type="term" value="F:transcription cis-regulatory region binding"/>
    <property type="evidence" value="ECO:0007669"/>
    <property type="project" value="TreeGrafter"/>
</dbReference>
<dbReference type="InterPro" id="IPR001647">
    <property type="entry name" value="HTH_TetR"/>
</dbReference>
<dbReference type="PRINTS" id="PR00455">
    <property type="entry name" value="HTHTETR"/>
</dbReference>
<feature type="DNA-binding region" description="H-T-H motif" evidence="4">
    <location>
        <begin position="28"/>
        <end position="47"/>
    </location>
</feature>
<protein>
    <submittedName>
        <fullName evidence="6">TetR family transcriptional regulator</fullName>
    </submittedName>
</protein>
<dbReference type="PANTHER" id="PTHR30055">
    <property type="entry name" value="HTH-TYPE TRANSCRIPTIONAL REGULATOR RUTR"/>
    <property type="match status" value="1"/>
</dbReference>
<evidence type="ECO:0000313" key="6">
    <source>
        <dbReference type="EMBL" id="OON41024.1"/>
    </source>
</evidence>
<proteinExistence type="predicted"/>
<dbReference type="PANTHER" id="PTHR30055:SF234">
    <property type="entry name" value="HTH-TYPE TRANSCRIPTIONAL REGULATOR BETI"/>
    <property type="match status" value="1"/>
</dbReference>
<evidence type="ECO:0000259" key="5">
    <source>
        <dbReference type="PROSITE" id="PS50977"/>
    </source>
</evidence>
<feature type="domain" description="HTH tetR-type" evidence="5">
    <location>
        <begin position="6"/>
        <end position="65"/>
    </location>
</feature>
<evidence type="ECO:0000313" key="7">
    <source>
        <dbReference type="Proteomes" id="UP000190667"/>
    </source>
</evidence>
<evidence type="ECO:0000256" key="2">
    <source>
        <dbReference type="ARBA" id="ARBA00023125"/>
    </source>
</evidence>
<dbReference type="PROSITE" id="PS50977">
    <property type="entry name" value="HTH_TETR_2"/>
    <property type="match status" value="1"/>
</dbReference>
<dbReference type="Gene3D" id="1.10.357.10">
    <property type="entry name" value="Tetracycline Repressor, domain 2"/>
    <property type="match status" value="1"/>
</dbReference>
<dbReference type="OrthoDB" id="9089941at2"/>
<evidence type="ECO:0000256" key="1">
    <source>
        <dbReference type="ARBA" id="ARBA00023015"/>
    </source>
</evidence>
<keyword evidence="1" id="KW-0805">Transcription regulation</keyword>
<name>A0A1S8YPN9_9GAMM</name>
<organism evidence="6 7">
    <name type="scientific">Izhakiella australiensis</name>
    <dbReference type="NCBI Taxonomy" id="1926881"/>
    <lineage>
        <taxon>Bacteria</taxon>
        <taxon>Pseudomonadati</taxon>
        <taxon>Pseudomonadota</taxon>
        <taxon>Gammaproteobacteria</taxon>
        <taxon>Enterobacterales</taxon>
        <taxon>Erwiniaceae</taxon>
        <taxon>Izhakiella</taxon>
    </lineage>
</organism>
<dbReference type="AlphaFoldDB" id="A0A1S8YPN9"/>
<dbReference type="Proteomes" id="UP000190667">
    <property type="component" value="Unassembled WGS sequence"/>
</dbReference>
<evidence type="ECO:0000256" key="4">
    <source>
        <dbReference type="PROSITE-ProRule" id="PRU00335"/>
    </source>
</evidence>
<dbReference type="InterPro" id="IPR009057">
    <property type="entry name" value="Homeodomain-like_sf"/>
</dbReference>
<dbReference type="InterPro" id="IPR049445">
    <property type="entry name" value="TetR_SbtR-like_C"/>
</dbReference>
<keyword evidence="7" id="KW-1185">Reference proteome</keyword>
<accession>A0A1S8YPN9</accession>
<sequence length="182" mass="19491">MRADAKENYNHLLATARVVIAEDGAGASLRDIARKAGMGLATLLRHFPSREALLDALLRTSLDALIEKAHQLEASHSADHALRLWLREAVNFVRVYSGAVDMMATALADPNSALYASCKALRMAGGRLLHNAQAAGKANPGISESDLFALLGALGWLGDQAAFAERSEHLFNFIADALLTSK</sequence>
<keyword evidence="3" id="KW-0804">Transcription</keyword>
<dbReference type="STRING" id="1926881.BTJ39_03380"/>